<dbReference type="RefSeq" id="WP_092835054.1">
    <property type="nucleotide sequence ID" value="NZ_FOVP01000003.1"/>
</dbReference>
<name>A0A1I4ZIV5_9RHOB</name>
<proteinExistence type="predicted"/>
<sequence>MSHEAVRALEQRIEELEFRLTFPKLMTPRQVCDFLQISERQFYEWKRAGDSPPAIYWSERTVRYDLEAVMAWAKQKEVGQV</sequence>
<gene>
    <name evidence="2" type="ORF">SAMN04487859_103242</name>
</gene>
<dbReference type="Proteomes" id="UP000198599">
    <property type="component" value="Unassembled WGS sequence"/>
</dbReference>
<keyword evidence="3" id="KW-1185">Reference proteome</keyword>
<dbReference type="AlphaFoldDB" id="A0A1I4ZIV5"/>
<protein>
    <submittedName>
        <fullName evidence="2">Helix-turn-helix domain-containing protein</fullName>
    </submittedName>
</protein>
<evidence type="ECO:0000259" key="1">
    <source>
        <dbReference type="Pfam" id="PF12728"/>
    </source>
</evidence>
<dbReference type="SUPFAM" id="SSF46955">
    <property type="entry name" value="Putative DNA-binding domain"/>
    <property type="match status" value="1"/>
</dbReference>
<evidence type="ECO:0000313" key="3">
    <source>
        <dbReference type="Proteomes" id="UP000198599"/>
    </source>
</evidence>
<dbReference type="EMBL" id="FOVP01000003">
    <property type="protein sequence ID" value="SFN49919.1"/>
    <property type="molecule type" value="Genomic_DNA"/>
</dbReference>
<dbReference type="InterPro" id="IPR009061">
    <property type="entry name" value="DNA-bd_dom_put_sf"/>
</dbReference>
<evidence type="ECO:0000313" key="2">
    <source>
        <dbReference type="EMBL" id="SFN49919.1"/>
    </source>
</evidence>
<dbReference type="InterPro" id="IPR041657">
    <property type="entry name" value="HTH_17"/>
</dbReference>
<organism evidence="2 3">
    <name type="scientific">Roseovarius lutimaris</name>
    <dbReference type="NCBI Taxonomy" id="1005928"/>
    <lineage>
        <taxon>Bacteria</taxon>
        <taxon>Pseudomonadati</taxon>
        <taxon>Pseudomonadota</taxon>
        <taxon>Alphaproteobacteria</taxon>
        <taxon>Rhodobacterales</taxon>
        <taxon>Roseobacteraceae</taxon>
        <taxon>Roseovarius</taxon>
    </lineage>
</organism>
<reference evidence="3" key="1">
    <citation type="submission" date="2016-10" db="EMBL/GenBank/DDBJ databases">
        <authorList>
            <person name="Varghese N."/>
            <person name="Submissions S."/>
        </authorList>
    </citation>
    <scope>NUCLEOTIDE SEQUENCE [LARGE SCALE GENOMIC DNA]</scope>
    <source>
        <strain evidence="3">DSM 28463</strain>
    </source>
</reference>
<feature type="domain" description="Helix-turn-helix" evidence="1">
    <location>
        <begin position="25"/>
        <end position="76"/>
    </location>
</feature>
<accession>A0A1I4ZIV5</accession>
<dbReference type="Pfam" id="PF12728">
    <property type="entry name" value="HTH_17"/>
    <property type="match status" value="1"/>
</dbReference>
<dbReference type="STRING" id="1005928.SAMN04487859_103242"/>
<dbReference type="OrthoDB" id="194758at2"/>